<feature type="domain" description="Alcohol dehydrogenase-like N-terminal" evidence="2">
    <location>
        <begin position="33"/>
        <end position="131"/>
    </location>
</feature>
<evidence type="ECO:0000313" key="4">
    <source>
        <dbReference type="Proteomes" id="UP000540014"/>
    </source>
</evidence>
<dbReference type="InterPro" id="IPR013154">
    <property type="entry name" value="ADH-like_N"/>
</dbReference>
<gene>
    <name evidence="3" type="ORF">HF861_07890</name>
</gene>
<dbReference type="InterPro" id="IPR050129">
    <property type="entry name" value="Zn_alcohol_dh"/>
</dbReference>
<proteinExistence type="predicted"/>
<dbReference type="RefSeq" id="WP_168965760.1">
    <property type="nucleotide sequence ID" value="NZ_JABAFR010000018.1"/>
</dbReference>
<evidence type="ECO:0000313" key="3">
    <source>
        <dbReference type="EMBL" id="NME44802.1"/>
    </source>
</evidence>
<dbReference type="PANTHER" id="PTHR43401:SF2">
    <property type="entry name" value="L-THREONINE 3-DEHYDROGENASE"/>
    <property type="match status" value="1"/>
</dbReference>
<evidence type="ECO:0000259" key="2">
    <source>
        <dbReference type="Pfam" id="PF08240"/>
    </source>
</evidence>
<accession>A0A7X9NIB6</accession>
<dbReference type="GO" id="GO:0016491">
    <property type="term" value="F:oxidoreductase activity"/>
    <property type="evidence" value="ECO:0007669"/>
    <property type="project" value="UniProtKB-KW"/>
</dbReference>
<keyword evidence="1" id="KW-0560">Oxidoreductase</keyword>
<dbReference type="AlphaFoldDB" id="A0A7X9NIB6"/>
<organism evidence="3 4">
    <name type="scientific">Faecalicoccus pleomorphus</name>
    <dbReference type="NCBI Taxonomy" id="1323"/>
    <lineage>
        <taxon>Bacteria</taxon>
        <taxon>Bacillati</taxon>
        <taxon>Bacillota</taxon>
        <taxon>Erysipelotrichia</taxon>
        <taxon>Erysipelotrichales</taxon>
        <taxon>Erysipelotrichaceae</taxon>
        <taxon>Faecalicoccus</taxon>
    </lineage>
</organism>
<evidence type="ECO:0000256" key="1">
    <source>
        <dbReference type="ARBA" id="ARBA00023002"/>
    </source>
</evidence>
<dbReference type="SUPFAM" id="SSF50129">
    <property type="entry name" value="GroES-like"/>
    <property type="match status" value="1"/>
</dbReference>
<dbReference type="Pfam" id="PF08240">
    <property type="entry name" value="ADH_N"/>
    <property type="match status" value="1"/>
</dbReference>
<dbReference type="InterPro" id="IPR036291">
    <property type="entry name" value="NAD(P)-bd_dom_sf"/>
</dbReference>
<comment type="caution">
    <text evidence="3">The sequence shown here is derived from an EMBL/GenBank/DDBJ whole genome shotgun (WGS) entry which is preliminary data.</text>
</comment>
<dbReference type="PANTHER" id="PTHR43401">
    <property type="entry name" value="L-THREONINE 3-DEHYDROGENASE"/>
    <property type="match status" value="1"/>
</dbReference>
<dbReference type="InterPro" id="IPR011032">
    <property type="entry name" value="GroES-like_sf"/>
</dbReference>
<dbReference type="Gene3D" id="3.40.50.720">
    <property type="entry name" value="NAD(P)-binding Rossmann-like Domain"/>
    <property type="match status" value="1"/>
</dbReference>
<name>A0A7X9NIB6_9FIRM</name>
<dbReference type="Proteomes" id="UP000540014">
    <property type="component" value="Unassembled WGS sequence"/>
</dbReference>
<dbReference type="SUPFAM" id="SSF51735">
    <property type="entry name" value="NAD(P)-binding Rossmann-fold domains"/>
    <property type="match status" value="1"/>
</dbReference>
<protein>
    <submittedName>
        <fullName evidence="3">Alcohol dehydrogenase catalytic domain-containing protein</fullName>
    </submittedName>
</protein>
<dbReference type="EMBL" id="JABAFR010000018">
    <property type="protein sequence ID" value="NME44802.1"/>
    <property type="molecule type" value="Genomic_DNA"/>
</dbReference>
<reference evidence="3 4" key="1">
    <citation type="submission" date="2020-04" db="EMBL/GenBank/DDBJ databases">
        <authorList>
            <person name="Hitch T.C.A."/>
            <person name="Wylensek D."/>
            <person name="Clavel T."/>
        </authorList>
    </citation>
    <scope>NUCLEOTIDE SEQUENCE [LARGE SCALE GENOMIC DNA]</scope>
    <source>
        <strain evidence="3 4">BSM-383-APC-22F</strain>
    </source>
</reference>
<dbReference type="Gene3D" id="3.90.180.10">
    <property type="entry name" value="Medium-chain alcohol dehydrogenases, catalytic domain"/>
    <property type="match status" value="2"/>
</dbReference>
<sequence length="532" mass="59809">MNVNKTWFYYGNGIDSFGKQGLWEEREIPRIKENEVLARVDAVAICASDVKMIKMSNEYPLFRNRDFKTNPAVLGHELSLTIIEVGENLKKNWKPGMRIGVQPDVYMDSIRYCIGVTVDGGMQKYMVLQESVFNSDYGVTVFPVTNNLSYAEVSLLEPNACIEAAYRPFSRTQFSEEANLVVYLDDDIEKYDLDLSINHKSKHLVKNFIELKEIKDPFQDVLIIGNPKEEIIEYIIQHLDVNSVFCWLAKEETDIEISCDIAKIHYDKIFFTGTCSKKLSDAFSYPTDRFSLKKNGNLLIVGGAGAMGRMHTLRAIMDPDGPNIIAVTARGETRIHHLIQSFEEIAKKKNKQLIGVATKQEGWEEKLRSIAPNGFDDVVVCAPGVDPVDEGKKFLNPCGKLVLFSGTKYGTYTKFPIGWIPSFGLKLNASSGSSVDDEKEVLAKIEKGIVDPNKNVAAIAGFNAVKKALKAVSEGLYPGKVILYPQLDNLPLIGITKLDEISDELYNYVEKNGWNHQAEKLMFEHYLGKEDL</sequence>